<proteinExistence type="predicted"/>
<reference evidence="2 3" key="1">
    <citation type="journal article" date="2020" name="ISME J.">
        <title>Comparative genomics reveals insights into cyanobacterial evolution and habitat adaptation.</title>
        <authorList>
            <person name="Chen M.Y."/>
            <person name="Teng W.K."/>
            <person name="Zhao L."/>
            <person name="Hu C.X."/>
            <person name="Zhou Y.K."/>
            <person name="Han B.P."/>
            <person name="Song L.R."/>
            <person name="Shu W.S."/>
        </authorList>
    </citation>
    <scope>NUCLEOTIDE SEQUENCE [LARGE SCALE GENOMIC DNA]</scope>
    <source>
        <strain evidence="2 3">FACHB-119</strain>
    </source>
</reference>
<feature type="compositionally biased region" description="Basic residues" evidence="1">
    <location>
        <begin position="338"/>
        <end position="347"/>
    </location>
</feature>
<feature type="region of interest" description="Disordered" evidence="1">
    <location>
        <begin position="318"/>
        <end position="347"/>
    </location>
</feature>
<dbReference type="Proteomes" id="UP000661112">
    <property type="component" value="Unassembled WGS sequence"/>
</dbReference>
<accession>A0ABR8D730</accession>
<sequence length="347" mass="38220">MQSRDVESQSDTNQRENEPLISNTTGAYNHKISSILKIKQKSAELMYFVPTNAWSDDRTKTLIDDLIGLLLKESEESYERGQEQRGLRYSAHSYALKENWESIKKLRSEIEQETISRWKKIPASMMRTTASFIGTAAEVANSVAQQVVGLAIYMGTPAGSVLGNVQLMPIQGVGETATPQETTTTGSLMENSTMLPITDGSDTAATSPSTTPTMSNVGNVGSTGWRLDQTPYNHPSWAQTVNYVGYGSAIASIILINVTPTVLNWLADLITRNYDTLIGSKLTLIKCHLQIVEQVLQEINTFSTQDITSGIDEIPVKRPQISTQAKETVVNEKTKPSSPRKSRSKSR</sequence>
<keyword evidence="3" id="KW-1185">Reference proteome</keyword>
<organism evidence="2 3">
    <name type="scientific">Anabaena azotica FACHB-119</name>
    <dbReference type="NCBI Taxonomy" id="947527"/>
    <lineage>
        <taxon>Bacteria</taxon>
        <taxon>Bacillati</taxon>
        <taxon>Cyanobacteriota</taxon>
        <taxon>Cyanophyceae</taxon>
        <taxon>Nostocales</taxon>
        <taxon>Nostocaceae</taxon>
        <taxon>Anabaena</taxon>
        <taxon>Anabaena azotica</taxon>
    </lineage>
</organism>
<feature type="region of interest" description="Disordered" evidence="1">
    <location>
        <begin position="1"/>
        <end position="24"/>
    </location>
</feature>
<comment type="caution">
    <text evidence="2">The sequence shown here is derived from an EMBL/GenBank/DDBJ whole genome shotgun (WGS) entry which is preliminary data.</text>
</comment>
<evidence type="ECO:0000313" key="2">
    <source>
        <dbReference type="EMBL" id="MBD2502130.1"/>
    </source>
</evidence>
<dbReference type="EMBL" id="JACJSG010000020">
    <property type="protein sequence ID" value="MBD2502130.1"/>
    <property type="molecule type" value="Genomic_DNA"/>
</dbReference>
<evidence type="ECO:0000256" key="1">
    <source>
        <dbReference type="SAM" id="MobiDB-lite"/>
    </source>
</evidence>
<feature type="compositionally biased region" description="Basic and acidic residues" evidence="1">
    <location>
        <begin position="1"/>
        <end position="18"/>
    </location>
</feature>
<evidence type="ECO:0000313" key="3">
    <source>
        <dbReference type="Proteomes" id="UP000661112"/>
    </source>
</evidence>
<name>A0ABR8D730_9NOST</name>
<gene>
    <name evidence="2" type="ORF">H6G83_16170</name>
</gene>
<protein>
    <submittedName>
        <fullName evidence="2">Uncharacterized protein</fullName>
    </submittedName>
</protein>
<dbReference type="RefSeq" id="WP_190474074.1">
    <property type="nucleotide sequence ID" value="NZ_JACJSG010000020.1"/>
</dbReference>